<dbReference type="InterPro" id="IPR051414">
    <property type="entry name" value="Adenylate-forming_Reductase"/>
</dbReference>
<evidence type="ECO:0000259" key="3">
    <source>
        <dbReference type="Pfam" id="PF00501"/>
    </source>
</evidence>
<gene>
    <name evidence="4" type="ORF">P154DRAFT_546705</name>
</gene>
<evidence type="ECO:0000256" key="1">
    <source>
        <dbReference type="ARBA" id="ARBA00022450"/>
    </source>
</evidence>
<evidence type="ECO:0000256" key="2">
    <source>
        <dbReference type="ARBA" id="ARBA00022553"/>
    </source>
</evidence>
<dbReference type="PROSITE" id="PS00455">
    <property type="entry name" value="AMP_BINDING"/>
    <property type="match status" value="1"/>
</dbReference>
<protein>
    <submittedName>
        <fullName evidence="4">Putative AMP-binding enzyme</fullName>
    </submittedName>
</protein>
<dbReference type="PANTHER" id="PTHR43439:SF2">
    <property type="entry name" value="ENZYME, PUTATIVE (JCVI)-RELATED"/>
    <property type="match status" value="1"/>
</dbReference>
<dbReference type="EMBL" id="ML977601">
    <property type="protein sequence ID" value="KAF1998814.1"/>
    <property type="molecule type" value="Genomic_DNA"/>
</dbReference>
<feature type="domain" description="AMP-dependent synthetase/ligase" evidence="3">
    <location>
        <begin position="64"/>
        <end position="379"/>
    </location>
</feature>
<evidence type="ECO:0000313" key="5">
    <source>
        <dbReference type="Proteomes" id="UP000799779"/>
    </source>
</evidence>
<dbReference type="OrthoDB" id="429813at2759"/>
<keyword evidence="2" id="KW-0597">Phosphoprotein</keyword>
<accession>A0A6A5WD21</accession>
<name>A0A6A5WD21_9PLEO</name>
<dbReference type="PANTHER" id="PTHR43439">
    <property type="entry name" value="PHENYLACETATE-COENZYME A LIGASE"/>
    <property type="match status" value="1"/>
</dbReference>
<reference evidence="4" key="1">
    <citation type="journal article" date="2020" name="Stud. Mycol.">
        <title>101 Dothideomycetes genomes: a test case for predicting lifestyles and emergence of pathogens.</title>
        <authorList>
            <person name="Haridas S."/>
            <person name="Albert R."/>
            <person name="Binder M."/>
            <person name="Bloem J."/>
            <person name="Labutti K."/>
            <person name="Salamov A."/>
            <person name="Andreopoulos B."/>
            <person name="Baker S."/>
            <person name="Barry K."/>
            <person name="Bills G."/>
            <person name="Bluhm B."/>
            <person name="Cannon C."/>
            <person name="Castanera R."/>
            <person name="Culley D."/>
            <person name="Daum C."/>
            <person name="Ezra D."/>
            <person name="Gonzalez J."/>
            <person name="Henrissat B."/>
            <person name="Kuo A."/>
            <person name="Liang C."/>
            <person name="Lipzen A."/>
            <person name="Lutzoni F."/>
            <person name="Magnuson J."/>
            <person name="Mondo S."/>
            <person name="Nolan M."/>
            <person name="Ohm R."/>
            <person name="Pangilinan J."/>
            <person name="Park H.-J."/>
            <person name="Ramirez L."/>
            <person name="Alfaro M."/>
            <person name="Sun H."/>
            <person name="Tritt A."/>
            <person name="Yoshinaga Y."/>
            <person name="Zwiers L.-H."/>
            <person name="Turgeon B."/>
            <person name="Goodwin S."/>
            <person name="Spatafora J."/>
            <person name="Crous P."/>
            <person name="Grigoriev I."/>
        </authorList>
    </citation>
    <scope>NUCLEOTIDE SEQUENCE</scope>
    <source>
        <strain evidence="4">CBS 123094</strain>
    </source>
</reference>
<organism evidence="4 5">
    <name type="scientific">Amniculicola lignicola CBS 123094</name>
    <dbReference type="NCBI Taxonomy" id="1392246"/>
    <lineage>
        <taxon>Eukaryota</taxon>
        <taxon>Fungi</taxon>
        <taxon>Dikarya</taxon>
        <taxon>Ascomycota</taxon>
        <taxon>Pezizomycotina</taxon>
        <taxon>Dothideomycetes</taxon>
        <taxon>Pleosporomycetidae</taxon>
        <taxon>Pleosporales</taxon>
        <taxon>Amniculicolaceae</taxon>
        <taxon>Amniculicola</taxon>
    </lineage>
</organism>
<dbReference type="Pfam" id="PF23562">
    <property type="entry name" value="AMP-binding_C_3"/>
    <property type="match status" value="1"/>
</dbReference>
<keyword evidence="5" id="KW-1185">Reference proteome</keyword>
<dbReference type="InterPro" id="IPR042099">
    <property type="entry name" value="ANL_N_sf"/>
</dbReference>
<sequence>MQMIDYPSKPSERAKYLPAEVESGVPSMWYSSWNLRIGFRHIPQTIDHYARTAPDRVHSSIPIDPSNLAAGFEDITYAKFANAVDHCAHWLKGILPPKAEPFQTVAYEGPKDIRYAILAVALAKLERKFLLPSPYATPAAQAHLIRQSGCKTLLYGGPFRATIKRVITELPDLDFQIAELPDTKDFVSDEKAESFEWTKTWEEARHYPWLLVHTSGTTGLPKLIGYTHQMMVAWEAADLMPDAGKHDTIMQHIPGRRWYSPLPTLHVVGMYVALQLTVLRGGICVYGPSGDTTPGAILDTVRYGKCQALLSPPAHLEALVNDPLGLKTLRSLDYIYFAGAPLAKWAAEMLLGYTQLKAAIGSTEVGMYMVNCRGEEDWEYYCFRESNGFEFERVDGDWHELVVVRKPELERWQQTFRLYPDLRVFRTGDLWLEHKTKPGAWKCVGRTDDLVVLNHGKKLNAIDIEMQLHRCPGVSGVVVGGKGQSRPFVLVEWADEKVDHPTKLQQLWPAIDEVNQQCVAIVRMQRELVVFTAPEKKLPRNVKGVPVRKLSESLYAEEIGRAYAAYAAWRSHSGGA</sequence>
<keyword evidence="1" id="KW-0596">Phosphopantetheine</keyword>
<dbReference type="SUPFAM" id="SSF56801">
    <property type="entry name" value="Acetyl-CoA synthetase-like"/>
    <property type="match status" value="1"/>
</dbReference>
<evidence type="ECO:0000313" key="4">
    <source>
        <dbReference type="EMBL" id="KAF1998814.1"/>
    </source>
</evidence>
<dbReference type="InterPro" id="IPR020845">
    <property type="entry name" value="AMP-binding_CS"/>
</dbReference>
<proteinExistence type="predicted"/>
<dbReference type="InterPro" id="IPR000873">
    <property type="entry name" value="AMP-dep_synth/lig_dom"/>
</dbReference>
<dbReference type="AlphaFoldDB" id="A0A6A5WD21"/>
<dbReference type="Pfam" id="PF00501">
    <property type="entry name" value="AMP-binding"/>
    <property type="match status" value="1"/>
</dbReference>
<dbReference type="Proteomes" id="UP000799779">
    <property type="component" value="Unassembled WGS sequence"/>
</dbReference>
<dbReference type="Gene3D" id="3.40.50.12780">
    <property type="entry name" value="N-terminal domain of ligase-like"/>
    <property type="match status" value="1"/>
</dbReference>